<name>A0A372LKJ1_9BACI</name>
<comment type="caution">
    <text evidence="1">The sequence shown here is derived from an EMBL/GenBank/DDBJ whole genome shotgun (WGS) entry which is preliminary data.</text>
</comment>
<protein>
    <submittedName>
        <fullName evidence="1">Uncharacterized protein</fullName>
    </submittedName>
</protein>
<keyword evidence="2" id="KW-1185">Reference proteome</keyword>
<sequence length="79" mass="9380">MAINQIKNMLNELIHYKDPEITHIYSRYEVPFSVTLKKGETPHRFIITFMEEENVELLANLETSVRIMDELIELQEEVT</sequence>
<organism evidence="1 2">
    <name type="scientific">Peribacillus saganii</name>
    <dbReference type="NCBI Taxonomy" id="2303992"/>
    <lineage>
        <taxon>Bacteria</taxon>
        <taxon>Bacillati</taxon>
        <taxon>Bacillota</taxon>
        <taxon>Bacilli</taxon>
        <taxon>Bacillales</taxon>
        <taxon>Bacillaceae</taxon>
        <taxon>Peribacillus</taxon>
    </lineage>
</organism>
<dbReference type="EMBL" id="QVTE01000052">
    <property type="protein sequence ID" value="RFU66182.1"/>
    <property type="molecule type" value="Genomic_DNA"/>
</dbReference>
<evidence type="ECO:0000313" key="1">
    <source>
        <dbReference type="EMBL" id="RFU66182.1"/>
    </source>
</evidence>
<accession>A0A372LKJ1</accession>
<reference evidence="1 2" key="1">
    <citation type="submission" date="2018-08" db="EMBL/GenBank/DDBJ databases">
        <title>Bacillus chawlae sp. nov., Bacillus glennii sp. nov., and Bacillus saganii sp. nov. Isolated from the Vehicle Assembly Building at Kennedy Space Center where the Viking Spacecraft were Assembled.</title>
        <authorList>
            <person name="Seuylemezian A."/>
            <person name="Vaishampayan P."/>
        </authorList>
    </citation>
    <scope>NUCLEOTIDE SEQUENCE [LARGE SCALE GENOMIC DNA]</scope>
    <source>
        <strain evidence="1 2">V47-23a</strain>
    </source>
</reference>
<dbReference type="AlphaFoldDB" id="A0A372LKJ1"/>
<proteinExistence type="predicted"/>
<dbReference type="Proteomes" id="UP000264541">
    <property type="component" value="Unassembled WGS sequence"/>
</dbReference>
<evidence type="ECO:0000313" key="2">
    <source>
        <dbReference type="Proteomes" id="UP000264541"/>
    </source>
</evidence>
<dbReference type="OrthoDB" id="2899576at2"/>
<dbReference type="RefSeq" id="WP_117328069.1">
    <property type="nucleotide sequence ID" value="NZ_QVTE01000052.1"/>
</dbReference>
<gene>
    <name evidence="1" type="ORF">D0469_17750</name>
</gene>